<dbReference type="PANTHER" id="PTHR12069:SF0">
    <property type="entry name" value="DNA-DIRECTED RNA POLYMERASE III SUBUNIT RPC5"/>
    <property type="match status" value="1"/>
</dbReference>
<accession>A0AAD4DJA2</accession>
<evidence type="ECO:0000256" key="1">
    <source>
        <dbReference type="SAM" id="MobiDB-lite"/>
    </source>
</evidence>
<feature type="compositionally biased region" description="Acidic residues" evidence="1">
    <location>
        <begin position="35"/>
        <end position="57"/>
    </location>
</feature>
<dbReference type="GO" id="GO:0005666">
    <property type="term" value="C:RNA polymerase III complex"/>
    <property type="evidence" value="ECO:0007669"/>
    <property type="project" value="TreeGrafter"/>
</dbReference>
<dbReference type="InterPro" id="IPR006886">
    <property type="entry name" value="RNA_pol_III_Rpc5"/>
</dbReference>
<evidence type="ECO:0000313" key="3">
    <source>
        <dbReference type="EMBL" id="KAG0279474.1"/>
    </source>
</evidence>
<feature type="region of interest" description="Disordered" evidence="1">
    <location>
        <begin position="343"/>
        <end position="363"/>
    </location>
</feature>
<feature type="compositionally biased region" description="Polar residues" evidence="1">
    <location>
        <begin position="100"/>
        <end position="117"/>
    </location>
</feature>
<dbReference type="PANTHER" id="PTHR12069">
    <property type="entry name" value="DNA-DIRECTED RNA POLYMERASES III 80 KDA POLYPEPTIDE RNA POLYMERASE III SUBUNIT 5"/>
    <property type="match status" value="1"/>
</dbReference>
<dbReference type="Proteomes" id="UP001194580">
    <property type="component" value="Unassembled WGS sequence"/>
</dbReference>
<sequence length="666" mass="73520">MPPKISIKPKISATARIRKRVVVEEEGSEDHNVDMQDDGAADEGDVMEDELQEEERLEEERLNREKIVKKESRQEVPQVVASSSASKAMKDTMGEPIGTTGFSPDSESAQESSTHDVSSPAIDEQDRSADSDQYDNSTDQYHDHDFTMEPERERLPDYADEGDELVKEIPVYLSQRLAKYLYLFQYPVRAAALPYTEGSGPSKARIKPLSQLIELELPVDTNASQYNKERGEELAMGMNDKPLRTALDDEPDDDERRELLDKQTLVSSLIPNATHYLAGVLRNDEMHLTPIHGAVQLRPSFKYLDKIDEKKKQASKKISDEENKELLAKQKAEQEQKARALQVQVRSAADSEARRTSGPNKARLAEEENWTKLDYFDAETRESGLIYDRMFASYVDELDCATTVEDYLGLVSSNNSLRNVKTENASSYYLTGGSDHFPALTYSPAGSPFSKRSLVHLEKRVDWCSDNTYCRDGTHCIGNGLCGKNFNWYWIVAVVVIGFFLLLICTFIKRRNNRAAMASQPVVDPVVVLPPNQYYPPQNYNPPAGDPNMAYQTPAAYVPPGSSPLPTGYAAPGTYPPPAGSPYPEKPYGAPVDAPPPAVYSPYPPPAAGPAYSAAYSPVPYPAATPATAYSAPYTPGTGQPQLVGNAAPAPYPVPQGEASSYAPPK</sequence>
<feature type="transmembrane region" description="Helical" evidence="2">
    <location>
        <begin position="488"/>
        <end position="508"/>
    </location>
</feature>
<comment type="caution">
    <text evidence="3">The sequence shown here is derived from an EMBL/GenBank/DDBJ whole genome shotgun (WGS) entry which is preliminary data.</text>
</comment>
<keyword evidence="2" id="KW-0812">Transmembrane</keyword>
<keyword evidence="2" id="KW-1133">Transmembrane helix</keyword>
<keyword evidence="3" id="KW-0240">DNA-directed RNA polymerase</keyword>
<feature type="region of interest" description="Disordered" evidence="1">
    <location>
        <begin position="627"/>
        <end position="666"/>
    </location>
</feature>
<evidence type="ECO:0000256" key="2">
    <source>
        <dbReference type="SAM" id="Phobius"/>
    </source>
</evidence>
<feature type="compositionally biased region" description="Basic and acidic residues" evidence="1">
    <location>
        <begin position="58"/>
        <end position="74"/>
    </location>
</feature>
<dbReference type="Pfam" id="PF04801">
    <property type="entry name" value="RPC5"/>
    <property type="match status" value="1"/>
</dbReference>
<reference evidence="3" key="1">
    <citation type="journal article" date="2020" name="Fungal Divers.">
        <title>Resolving the Mortierellaceae phylogeny through synthesis of multi-gene phylogenetics and phylogenomics.</title>
        <authorList>
            <person name="Vandepol N."/>
            <person name="Liber J."/>
            <person name="Desiro A."/>
            <person name="Na H."/>
            <person name="Kennedy M."/>
            <person name="Barry K."/>
            <person name="Grigoriev I.V."/>
            <person name="Miller A.N."/>
            <person name="O'Donnell K."/>
            <person name="Stajich J.E."/>
            <person name="Bonito G."/>
        </authorList>
    </citation>
    <scope>NUCLEOTIDE SEQUENCE</scope>
    <source>
        <strain evidence="3">NRRL 28262</strain>
    </source>
</reference>
<evidence type="ECO:0000313" key="4">
    <source>
        <dbReference type="Proteomes" id="UP001194580"/>
    </source>
</evidence>
<feature type="region of interest" description="Disordered" evidence="1">
    <location>
        <begin position="22"/>
        <end position="150"/>
    </location>
</feature>
<dbReference type="GO" id="GO:0042797">
    <property type="term" value="P:tRNA transcription by RNA polymerase III"/>
    <property type="evidence" value="ECO:0007669"/>
    <property type="project" value="TreeGrafter"/>
</dbReference>
<dbReference type="AlphaFoldDB" id="A0AAD4DJA2"/>
<feature type="compositionally biased region" description="Low complexity" evidence="1">
    <location>
        <begin position="627"/>
        <end position="638"/>
    </location>
</feature>
<gene>
    <name evidence="3" type="primary">POLR3E</name>
    <name evidence="3" type="ORF">BGZ95_001120</name>
</gene>
<keyword evidence="3" id="KW-0804">Transcription</keyword>
<organism evidence="3 4">
    <name type="scientific">Linnemannia exigua</name>
    <dbReference type="NCBI Taxonomy" id="604196"/>
    <lineage>
        <taxon>Eukaryota</taxon>
        <taxon>Fungi</taxon>
        <taxon>Fungi incertae sedis</taxon>
        <taxon>Mucoromycota</taxon>
        <taxon>Mortierellomycotina</taxon>
        <taxon>Mortierellomycetes</taxon>
        <taxon>Mortierellales</taxon>
        <taxon>Mortierellaceae</taxon>
        <taxon>Linnemannia</taxon>
    </lineage>
</organism>
<proteinExistence type="predicted"/>
<protein>
    <submittedName>
        <fullName evidence="3">DNA-directed RNA polymerase III subunit RPC5</fullName>
    </submittedName>
</protein>
<keyword evidence="2" id="KW-0472">Membrane</keyword>
<keyword evidence="4" id="KW-1185">Reference proteome</keyword>
<name>A0AAD4DJA2_9FUNG</name>
<feature type="compositionally biased region" description="Basic and acidic residues" evidence="1">
    <location>
        <begin position="140"/>
        <end position="150"/>
    </location>
</feature>
<dbReference type="EMBL" id="JAAAIL010000122">
    <property type="protein sequence ID" value="KAG0279474.1"/>
    <property type="molecule type" value="Genomic_DNA"/>
</dbReference>